<dbReference type="PATRIC" id="fig|907348.3.peg.2282"/>
<evidence type="ECO:0000313" key="7">
    <source>
        <dbReference type="Proteomes" id="UP000003571"/>
    </source>
</evidence>
<feature type="domain" description="Metallo-beta-lactamase" evidence="5">
    <location>
        <begin position="15"/>
        <end position="223"/>
    </location>
</feature>
<dbReference type="RefSeq" id="WP_002705773.1">
    <property type="nucleotide sequence ID" value="NZ_AGRW01000052.1"/>
</dbReference>
<dbReference type="OrthoDB" id="9802248at2"/>
<gene>
    <name evidence="6" type="ORF">TresaDRAFT_0866</name>
</gene>
<dbReference type="Pfam" id="PF00753">
    <property type="entry name" value="Lactamase_B"/>
    <property type="match status" value="1"/>
</dbReference>
<keyword evidence="3" id="KW-0378">Hydrolase</keyword>
<dbReference type="AlphaFoldDB" id="H7EMX7"/>
<dbReference type="GO" id="GO:0046872">
    <property type="term" value="F:metal ion binding"/>
    <property type="evidence" value="ECO:0007669"/>
    <property type="project" value="UniProtKB-KW"/>
</dbReference>
<dbReference type="Gene3D" id="3.60.15.10">
    <property type="entry name" value="Ribonuclease Z/Hydroxyacylglutathione hydrolase-like"/>
    <property type="match status" value="1"/>
</dbReference>
<dbReference type="PANTHER" id="PTHR46233">
    <property type="entry name" value="HYDROXYACYLGLUTATHIONE HYDROLASE GLOC"/>
    <property type="match status" value="1"/>
</dbReference>
<evidence type="ECO:0000256" key="2">
    <source>
        <dbReference type="ARBA" id="ARBA00022723"/>
    </source>
</evidence>
<evidence type="ECO:0000256" key="4">
    <source>
        <dbReference type="ARBA" id="ARBA00022833"/>
    </source>
</evidence>
<keyword evidence="7" id="KW-1185">Reference proteome</keyword>
<dbReference type="Proteomes" id="UP000003571">
    <property type="component" value="Unassembled WGS sequence"/>
</dbReference>
<dbReference type="GO" id="GO:0016787">
    <property type="term" value="F:hydrolase activity"/>
    <property type="evidence" value="ECO:0007669"/>
    <property type="project" value="UniProtKB-KW"/>
</dbReference>
<dbReference type="InterPro" id="IPR036866">
    <property type="entry name" value="RibonucZ/Hydroxyglut_hydro"/>
</dbReference>
<evidence type="ECO:0000256" key="1">
    <source>
        <dbReference type="ARBA" id="ARBA00001947"/>
    </source>
</evidence>
<dbReference type="InterPro" id="IPR001279">
    <property type="entry name" value="Metallo-B-lactamas"/>
</dbReference>
<proteinExistence type="predicted"/>
<protein>
    <submittedName>
        <fullName evidence="6">Metallo-beta-lactamase family protein</fullName>
    </submittedName>
</protein>
<dbReference type="SMART" id="SM00849">
    <property type="entry name" value="Lactamase_B"/>
    <property type="match status" value="1"/>
</dbReference>
<accession>H7EMX7</accession>
<sequence length="232" mass="25335">MEEKKIHRIVCGPLGVNTFVVPVGDGKAFVVDPAGCKMDTVDELVVNKFLRENGLDPVLIVLTHGHFDHIFAVPALSAEFPGAKLAIHKNDAMMIGEAGSEYQANHLARFGYGSLKYLPLVSNIREPDVLLAEGMTLAECVPEMGGEASENLAKWRVMHTPGHTPGGICLYNEPDDMIITGDTIFFRAVGRTDMPGGDERLLECSIGRILTDIKDSTLMYPGHDRIAFTKKD</sequence>
<dbReference type="PANTHER" id="PTHR46233:SF3">
    <property type="entry name" value="HYDROXYACYLGLUTATHIONE HYDROLASE GLOC"/>
    <property type="match status" value="1"/>
</dbReference>
<evidence type="ECO:0000313" key="6">
    <source>
        <dbReference type="EMBL" id="EIC01041.1"/>
    </source>
</evidence>
<dbReference type="STRING" id="907348.TresaDRAFT_0866"/>
<reference evidence="6 7" key="1">
    <citation type="submission" date="2011-09" db="EMBL/GenBank/DDBJ databases">
        <title>The draft genome of Treponema saccharophilum DSM 2985.</title>
        <authorList>
            <consortium name="US DOE Joint Genome Institute (JGI-PGF)"/>
            <person name="Lucas S."/>
            <person name="Copeland A."/>
            <person name="Lapidus A."/>
            <person name="Glavina del Rio T."/>
            <person name="Dalin E."/>
            <person name="Tice H."/>
            <person name="Bruce D."/>
            <person name="Goodwin L."/>
            <person name="Pitluck S."/>
            <person name="Peters L."/>
            <person name="Kyrpides N."/>
            <person name="Mavromatis K."/>
            <person name="Ivanova N."/>
            <person name="Markowitz V."/>
            <person name="Cheng J.-F."/>
            <person name="Hugenholtz P."/>
            <person name="Woyke T."/>
            <person name="Wu D."/>
            <person name="Gronow S."/>
            <person name="Wellnitz S."/>
            <person name="Brambilla E."/>
            <person name="Klenk H.-P."/>
            <person name="Eisen J.A."/>
        </authorList>
    </citation>
    <scope>NUCLEOTIDE SEQUENCE [LARGE SCALE GENOMIC DNA]</scope>
    <source>
        <strain evidence="6 7">DSM 2985</strain>
    </source>
</reference>
<keyword evidence="2" id="KW-0479">Metal-binding</keyword>
<dbReference type="CDD" id="cd06262">
    <property type="entry name" value="metallo-hydrolase-like_MBL-fold"/>
    <property type="match status" value="1"/>
</dbReference>
<dbReference type="eggNOG" id="COG0491">
    <property type="taxonomic scope" value="Bacteria"/>
</dbReference>
<comment type="caution">
    <text evidence="6">The sequence shown here is derived from an EMBL/GenBank/DDBJ whole genome shotgun (WGS) entry which is preliminary data.</text>
</comment>
<evidence type="ECO:0000256" key="3">
    <source>
        <dbReference type="ARBA" id="ARBA00022801"/>
    </source>
</evidence>
<keyword evidence="4" id="KW-0862">Zinc</keyword>
<dbReference type="EMBL" id="AGRW01000052">
    <property type="protein sequence ID" value="EIC01041.1"/>
    <property type="molecule type" value="Genomic_DNA"/>
</dbReference>
<organism evidence="6 7">
    <name type="scientific">Treponema saccharophilum DSM 2985</name>
    <dbReference type="NCBI Taxonomy" id="907348"/>
    <lineage>
        <taxon>Bacteria</taxon>
        <taxon>Pseudomonadati</taxon>
        <taxon>Spirochaetota</taxon>
        <taxon>Spirochaetia</taxon>
        <taxon>Spirochaetales</taxon>
        <taxon>Treponemataceae</taxon>
        <taxon>Treponema</taxon>
    </lineage>
</organism>
<evidence type="ECO:0000259" key="5">
    <source>
        <dbReference type="SMART" id="SM00849"/>
    </source>
</evidence>
<name>H7EMX7_9SPIR</name>
<dbReference type="SUPFAM" id="SSF56281">
    <property type="entry name" value="Metallo-hydrolase/oxidoreductase"/>
    <property type="match status" value="1"/>
</dbReference>
<dbReference type="InterPro" id="IPR051453">
    <property type="entry name" value="MBL_Glyoxalase_II"/>
</dbReference>
<comment type="cofactor">
    <cofactor evidence="1">
        <name>Zn(2+)</name>
        <dbReference type="ChEBI" id="CHEBI:29105"/>
    </cofactor>
</comment>